<accession>A0A9D4Z7I2</accession>
<organism evidence="1 2">
    <name type="scientific">Adiantum capillus-veneris</name>
    <name type="common">Maidenhair fern</name>
    <dbReference type="NCBI Taxonomy" id="13818"/>
    <lineage>
        <taxon>Eukaryota</taxon>
        <taxon>Viridiplantae</taxon>
        <taxon>Streptophyta</taxon>
        <taxon>Embryophyta</taxon>
        <taxon>Tracheophyta</taxon>
        <taxon>Polypodiopsida</taxon>
        <taxon>Polypodiidae</taxon>
        <taxon>Polypodiales</taxon>
        <taxon>Pteridineae</taxon>
        <taxon>Pteridaceae</taxon>
        <taxon>Vittarioideae</taxon>
        <taxon>Adiantum</taxon>
    </lineage>
</organism>
<gene>
    <name evidence="1" type="ORF">GOP47_0020505</name>
</gene>
<evidence type="ECO:0000313" key="1">
    <source>
        <dbReference type="EMBL" id="KAI5063835.1"/>
    </source>
</evidence>
<dbReference type="EMBL" id="JABFUD020000020">
    <property type="protein sequence ID" value="KAI5063835.1"/>
    <property type="molecule type" value="Genomic_DNA"/>
</dbReference>
<keyword evidence="2" id="KW-1185">Reference proteome</keyword>
<evidence type="ECO:0000313" key="2">
    <source>
        <dbReference type="Proteomes" id="UP000886520"/>
    </source>
</evidence>
<dbReference type="Proteomes" id="UP000886520">
    <property type="component" value="Chromosome 20"/>
</dbReference>
<reference evidence="1" key="1">
    <citation type="submission" date="2021-01" db="EMBL/GenBank/DDBJ databases">
        <title>Adiantum capillus-veneris genome.</title>
        <authorList>
            <person name="Fang Y."/>
            <person name="Liao Q."/>
        </authorList>
    </citation>
    <scope>NUCLEOTIDE SEQUENCE</scope>
    <source>
        <strain evidence="1">H3</strain>
        <tissue evidence="1">Leaf</tissue>
    </source>
</reference>
<dbReference type="AlphaFoldDB" id="A0A9D4Z7I2"/>
<name>A0A9D4Z7I2_ADICA</name>
<proteinExistence type="predicted"/>
<comment type="caution">
    <text evidence="1">The sequence shown here is derived from an EMBL/GenBank/DDBJ whole genome shotgun (WGS) entry which is preliminary data.</text>
</comment>
<protein>
    <submittedName>
        <fullName evidence="1">Uncharacterized protein</fullName>
    </submittedName>
</protein>
<sequence>MEAFLVSLEEHYSAVDNGDATLVGDHAILPDASEDEGVAAEDNDIVAKTMRRAATKAPEPADATSVAAVTAAIHEANATAIPFAVDDGDATQQLPQMAVSTFVPDTSQTMLLKSAPRFNSTKLSQLKPRPPMASPCMLTCMAPMLSSILMAPTPLTTLVQPSHQPKIPPISLRRT</sequence>